<proteinExistence type="predicted"/>
<reference evidence="2" key="1">
    <citation type="journal article" date="2014" name="Proc. Natl. Acad. Sci. U.S.A.">
        <title>Extensive sampling of basidiomycete genomes demonstrates inadequacy of the white-rot/brown-rot paradigm for wood decay fungi.</title>
        <authorList>
            <person name="Riley R."/>
            <person name="Salamov A.A."/>
            <person name="Brown D.W."/>
            <person name="Nagy L.G."/>
            <person name="Floudas D."/>
            <person name="Held B.W."/>
            <person name="Levasseur A."/>
            <person name="Lombard V."/>
            <person name="Morin E."/>
            <person name="Otillar R."/>
            <person name="Lindquist E.A."/>
            <person name="Sun H."/>
            <person name="LaButti K.M."/>
            <person name="Schmutz J."/>
            <person name="Jabbour D."/>
            <person name="Luo H."/>
            <person name="Baker S.E."/>
            <person name="Pisabarro A.G."/>
            <person name="Walton J.D."/>
            <person name="Blanchette R.A."/>
            <person name="Henrissat B."/>
            <person name="Martin F."/>
            <person name="Cullen D."/>
            <person name="Hibbett D.S."/>
            <person name="Grigoriev I.V."/>
        </authorList>
    </citation>
    <scope>NUCLEOTIDE SEQUENCE [LARGE SCALE GENOMIC DNA]</scope>
    <source>
        <strain evidence="2">CBS 339.88</strain>
    </source>
</reference>
<evidence type="ECO:0000313" key="1">
    <source>
        <dbReference type="EMBL" id="KDR65529.1"/>
    </source>
</evidence>
<dbReference type="OrthoDB" id="2916406at2759"/>
<dbReference type="STRING" id="685588.A0A067SCS3"/>
<dbReference type="Proteomes" id="UP000027222">
    <property type="component" value="Unassembled WGS sequence"/>
</dbReference>
<name>A0A067SCS3_GALM3</name>
<gene>
    <name evidence="1" type="ORF">GALMADRAFT_148636</name>
</gene>
<protein>
    <submittedName>
        <fullName evidence="1">Uncharacterized protein</fullName>
    </submittedName>
</protein>
<dbReference type="EMBL" id="KL142443">
    <property type="protein sequence ID" value="KDR65529.1"/>
    <property type="molecule type" value="Genomic_DNA"/>
</dbReference>
<keyword evidence="2" id="KW-1185">Reference proteome</keyword>
<dbReference type="HOGENOM" id="CLU_142977_0_0_1"/>
<sequence>MPTSRVRILPSNNARYASVRAILYAATAANPISLPIQTRLADNRRSPLVEEAFSGMKVQSRIHDFLVSIRRGRFVHRFHIFLKNHKHLTVNAAVLALIPGCQWHGDILIMRSGSTTNGVVNLRARDGPLVRCLLRRFLRVAHQGRRLTVPKNLEF</sequence>
<dbReference type="AlphaFoldDB" id="A0A067SCS3"/>
<evidence type="ECO:0000313" key="2">
    <source>
        <dbReference type="Proteomes" id="UP000027222"/>
    </source>
</evidence>
<accession>A0A067SCS3</accession>
<organism evidence="1 2">
    <name type="scientific">Galerina marginata (strain CBS 339.88)</name>
    <dbReference type="NCBI Taxonomy" id="685588"/>
    <lineage>
        <taxon>Eukaryota</taxon>
        <taxon>Fungi</taxon>
        <taxon>Dikarya</taxon>
        <taxon>Basidiomycota</taxon>
        <taxon>Agaricomycotina</taxon>
        <taxon>Agaricomycetes</taxon>
        <taxon>Agaricomycetidae</taxon>
        <taxon>Agaricales</taxon>
        <taxon>Agaricineae</taxon>
        <taxon>Strophariaceae</taxon>
        <taxon>Galerina</taxon>
    </lineage>
</organism>